<dbReference type="Proteomes" id="UP001652582">
    <property type="component" value="Chromosome 20"/>
</dbReference>
<feature type="compositionally biased region" description="Polar residues" evidence="1">
    <location>
        <begin position="570"/>
        <end position="582"/>
    </location>
</feature>
<evidence type="ECO:0000313" key="5">
    <source>
        <dbReference type="RefSeq" id="XP_052743783.1"/>
    </source>
</evidence>
<keyword evidence="2" id="KW-0732">Signal</keyword>
<dbReference type="PROSITE" id="PS50940">
    <property type="entry name" value="CHIT_BIND_II"/>
    <property type="match status" value="1"/>
</dbReference>
<evidence type="ECO:0000256" key="1">
    <source>
        <dbReference type="SAM" id="MobiDB-lite"/>
    </source>
</evidence>
<dbReference type="InterPro" id="IPR002557">
    <property type="entry name" value="Chitin-bd_dom"/>
</dbReference>
<evidence type="ECO:0000313" key="4">
    <source>
        <dbReference type="Proteomes" id="UP001652582"/>
    </source>
</evidence>
<feature type="domain" description="Chitin-binding type-2" evidence="3">
    <location>
        <begin position="56"/>
        <end position="116"/>
    </location>
</feature>
<keyword evidence="4" id="KW-1185">Reference proteome</keyword>
<feature type="region of interest" description="Disordered" evidence="1">
    <location>
        <begin position="570"/>
        <end position="594"/>
    </location>
</feature>
<dbReference type="PANTHER" id="PTHR22933">
    <property type="entry name" value="FI18007P1-RELATED"/>
    <property type="match status" value="1"/>
</dbReference>
<feature type="compositionally biased region" description="Polar residues" evidence="1">
    <location>
        <begin position="451"/>
        <end position="470"/>
    </location>
</feature>
<dbReference type="Pfam" id="PF01607">
    <property type="entry name" value="CBM_14"/>
    <property type="match status" value="1"/>
</dbReference>
<feature type="chain" id="PRO_5046767961" evidence="2">
    <location>
        <begin position="18"/>
        <end position="812"/>
    </location>
</feature>
<evidence type="ECO:0000256" key="2">
    <source>
        <dbReference type="SAM" id="SignalP"/>
    </source>
</evidence>
<dbReference type="InterPro" id="IPR052976">
    <property type="entry name" value="Scoloptoxin-like"/>
</dbReference>
<dbReference type="SMART" id="SM00494">
    <property type="entry name" value="ChtBD2"/>
    <property type="match status" value="1"/>
</dbReference>
<proteinExistence type="predicted"/>
<dbReference type="PANTHER" id="PTHR22933:SF42">
    <property type="entry name" value="FI18455P1-RELATED"/>
    <property type="match status" value="1"/>
</dbReference>
<evidence type="ECO:0000259" key="3">
    <source>
        <dbReference type="PROSITE" id="PS50940"/>
    </source>
</evidence>
<dbReference type="GeneID" id="112058049"/>
<feature type="compositionally biased region" description="Basic and acidic residues" evidence="1">
    <location>
        <begin position="471"/>
        <end position="481"/>
    </location>
</feature>
<gene>
    <name evidence="5" type="primary">LOC112058049</name>
</gene>
<dbReference type="SUPFAM" id="SSF57625">
    <property type="entry name" value="Invertebrate chitin-binding proteins"/>
    <property type="match status" value="1"/>
</dbReference>
<sequence length="812" mass="92178">MWKSFLLTCMAIPWSIAQNGRSQRPFDNGHGWDIRLAVPGNPGNDYPTLDSIPRTSFTCSGKEPGYYADVETNCQVFRVCTLGSTYGFQSFICPNGTLFNQAVLVCDWWMKVNCKNSRELFKLNDEKFVNLKLGSQFMSDIKKMITHPIRNPYDDTYTKNNLIVMQEYKPPSNQLYNGATLSNFNRNSNNAYFQTNQAQRNTFQNAYSTANLISHTVSTPSTQQYSYIQNQKQSKPYVLPNRSGNTKNISPGLFLNSQPGQVPQPKSLDVIKYSQNTHSVRPTQVYQRSIQKSQNTKLQDKDDVRPTYKAPNQFNSSRISKSKEVEWGIEFSKQQLNRKIKQDKLISDKHTQASFVNIEQLGNRTKQTTDLVFSLLVDSINAAKDYNNIVQQNIATTQPTPTQSQFQSVKKEDLQRITNDISQLTSSQFSAINNSSKQKLANLRLPPPSVLKSQKTNANSKPGNSYSQNQREQKIQLHQDTQKQREIQTTSHPISGNNEVLDINSDNLYSGQLYQLPVPVVSKQIYNSLFPGTYKSSNNAIQSNLLRNSISVNDKIIDKSNADYELIQSHSIDQNSLQSSDANPRGSGRETDQGSTANAFIDALELPKNGITAQLQDNIVGTLPHPLDDDKLIKYKKDQTYYIYTHLNNDDDLNTNNQIQNVIRNNLANTEFTQNNQLSRLSAYELIPSLGYKLDDEREKQRLLNAFQINGYGKPKQVSSNENTNLIRRQDVISDVDFTVNHPKSSQINKPAFLYDGPNSYSAPQKSVGYLGSYQNNIQSITNFNSKIEKFDTDEDKNYGYPKISPVKRFLF</sequence>
<dbReference type="RefSeq" id="XP_052743783.1">
    <property type="nucleotide sequence ID" value="XM_052887823.1"/>
</dbReference>
<protein>
    <submittedName>
        <fullName evidence="5">Uncharacterized protein LOC112058049 isoform X2</fullName>
    </submittedName>
</protein>
<organism evidence="4 5">
    <name type="scientific">Bicyclus anynana</name>
    <name type="common">Squinting bush brown butterfly</name>
    <dbReference type="NCBI Taxonomy" id="110368"/>
    <lineage>
        <taxon>Eukaryota</taxon>
        <taxon>Metazoa</taxon>
        <taxon>Ecdysozoa</taxon>
        <taxon>Arthropoda</taxon>
        <taxon>Hexapoda</taxon>
        <taxon>Insecta</taxon>
        <taxon>Pterygota</taxon>
        <taxon>Neoptera</taxon>
        <taxon>Endopterygota</taxon>
        <taxon>Lepidoptera</taxon>
        <taxon>Glossata</taxon>
        <taxon>Ditrysia</taxon>
        <taxon>Papilionoidea</taxon>
        <taxon>Nymphalidae</taxon>
        <taxon>Satyrinae</taxon>
        <taxon>Satyrini</taxon>
        <taxon>Mycalesina</taxon>
        <taxon>Bicyclus</taxon>
    </lineage>
</organism>
<dbReference type="InterPro" id="IPR036508">
    <property type="entry name" value="Chitin-bd_dom_sf"/>
</dbReference>
<feature type="signal peptide" evidence="2">
    <location>
        <begin position="1"/>
        <end position="17"/>
    </location>
</feature>
<feature type="region of interest" description="Disordered" evidence="1">
    <location>
        <begin position="443"/>
        <end position="481"/>
    </location>
</feature>
<reference evidence="5" key="1">
    <citation type="submission" date="2025-08" db="UniProtKB">
        <authorList>
            <consortium name="RefSeq"/>
        </authorList>
    </citation>
    <scope>IDENTIFICATION</scope>
</reference>
<dbReference type="Gene3D" id="2.170.140.10">
    <property type="entry name" value="Chitin binding domain"/>
    <property type="match status" value="1"/>
</dbReference>
<name>A0ABM3LXI6_BICAN</name>
<accession>A0ABM3LXI6</accession>